<keyword evidence="3" id="KW-1185">Reference proteome</keyword>
<evidence type="ECO:0000313" key="3">
    <source>
        <dbReference type="Proteomes" id="UP000297716"/>
    </source>
</evidence>
<gene>
    <name evidence="2" type="ORF">E0Z10_g1836</name>
</gene>
<comment type="caution">
    <text evidence="2">The sequence shown here is derived from an EMBL/GenBank/DDBJ whole genome shotgun (WGS) entry which is preliminary data.</text>
</comment>
<accession>A0A4Z0Z644</accession>
<organism evidence="2 3">
    <name type="scientific">Xylaria hypoxylon</name>
    <dbReference type="NCBI Taxonomy" id="37992"/>
    <lineage>
        <taxon>Eukaryota</taxon>
        <taxon>Fungi</taxon>
        <taxon>Dikarya</taxon>
        <taxon>Ascomycota</taxon>
        <taxon>Pezizomycotina</taxon>
        <taxon>Sordariomycetes</taxon>
        <taxon>Xylariomycetidae</taxon>
        <taxon>Xylariales</taxon>
        <taxon>Xylariaceae</taxon>
        <taxon>Xylaria</taxon>
    </lineage>
</organism>
<evidence type="ECO:0000313" key="2">
    <source>
        <dbReference type="EMBL" id="TGJ86945.1"/>
    </source>
</evidence>
<dbReference type="EMBL" id="SKBN01000020">
    <property type="protein sequence ID" value="TGJ86945.1"/>
    <property type="molecule type" value="Genomic_DNA"/>
</dbReference>
<dbReference type="AlphaFoldDB" id="A0A4Z0Z644"/>
<feature type="region of interest" description="Disordered" evidence="1">
    <location>
        <begin position="1"/>
        <end position="29"/>
    </location>
</feature>
<protein>
    <submittedName>
        <fullName evidence="2">Uncharacterized protein</fullName>
    </submittedName>
</protein>
<dbReference type="OrthoDB" id="4773670at2759"/>
<reference evidence="2 3" key="1">
    <citation type="submission" date="2019-03" db="EMBL/GenBank/DDBJ databases">
        <title>Draft genome sequence of Xylaria hypoxylon DSM 108379, a ubiquitous saprotrophic-parasitic fungi on hardwood.</title>
        <authorList>
            <person name="Buettner E."/>
            <person name="Leonhardt S."/>
            <person name="Gebauer A.M."/>
            <person name="Liers C."/>
            <person name="Hofrichter M."/>
            <person name="Kellner H."/>
        </authorList>
    </citation>
    <scope>NUCLEOTIDE SEQUENCE [LARGE SCALE GENOMIC DNA]</scope>
    <source>
        <strain evidence="2 3">DSM 108379</strain>
    </source>
</reference>
<sequence length="383" mass="42293">MGESQPQPVPVVELSIMDDPPTPKQESHDMATRADTTPKAHLRPHPLFDISITGPTTLERQEHHYIPTQAGSTPNTQPVVNVTIASPATPEKQKSPGVSIPFDANSVYLSELRPSVLLNLIVELVVQKAPPVLRERLVHCSLVLGSTRIYHMDFNPTVSEIRAELFLQPDASTEEMIDATVDVMIEAWENRCRRAIDQYSRDMRRDLLGEVRDAIKAVKGEVLEAAEKQLEGRLQAFRINRPSKPAPATPSVDVLIQVIQNFSVSRRSERSPAPSPSPSPPPSTPLKRPLPYRSPRVKPTKPTLSPTAPIRFQSPRPSRHTSPSPRGNRRTGTPGGPTGTPGRPHTPVAFERSGNMGRHDVYTPTHHSMPPPAFKLEVEDTDT</sequence>
<feature type="compositionally biased region" description="Low complexity" evidence="1">
    <location>
        <begin position="314"/>
        <end position="332"/>
    </location>
</feature>
<name>A0A4Z0Z644_9PEZI</name>
<proteinExistence type="predicted"/>
<feature type="region of interest" description="Disordered" evidence="1">
    <location>
        <begin position="265"/>
        <end position="383"/>
    </location>
</feature>
<feature type="compositionally biased region" description="Pro residues" evidence="1">
    <location>
        <begin position="273"/>
        <end position="284"/>
    </location>
</feature>
<dbReference type="Proteomes" id="UP000297716">
    <property type="component" value="Unassembled WGS sequence"/>
</dbReference>
<evidence type="ECO:0000256" key="1">
    <source>
        <dbReference type="SAM" id="MobiDB-lite"/>
    </source>
</evidence>